<accession>A0A061JN27</accession>
<dbReference type="AlphaFoldDB" id="A0A061JN27"/>
<dbReference type="EMBL" id="AMCZ02000035">
    <property type="protein sequence ID" value="EWC39594.1"/>
    <property type="molecule type" value="Genomic_DNA"/>
</dbReference>
<name>A0A061JN27_STUST</name>
<gene>
    <name evidence="1" type="ORF">B597_019580</name>
</gene>
<dbReference type="HOGENOM" id="CLU_2737038_0_0_6"/>
<evidence type="ECO:0000313" key="2">
    <source>
        <dbReference type="Proteomes" id="UP000026923"/>
    </source>
</evidence>
<dbReference type="RefSeq" id="WP_003297485.1">
    <property type="nucleotide sequence ID" value="NZ_KK020676.1"/>
</dbReference>
<proteinExistence type="predicted"/>
<evidence type="ECO:0000313" key="1">
    <source>
        <dbReference type="EMBL" id="EWC39594.1"/>
    </source>
</evidence>
<comment type="caution">
    <text evidence="1">The sequence shown here is derived from an EMBL/GenBank/DDBJ whole genome shotgun (WGS) entry which is preliminary data.</text>
</comment>
<organism evidence="1 2">
    <name type="scientific">Stutzerimonas stutzeri KOS6</name>
    <dbReference type="NCBI Taxonomy" id="1218352"/>
    <lineage>
        <taxon>Bacteria</taxon>
        <taxon>Pseudomonadati</taxon>
        <taxon>Pseudomonadota</taxon>
        <taxon>Gammaproteobacteria</taxon>
        <taxon>Pseudomonadales</taxon>
        <taxon>Pseudomonadaceae</taxon>
        <taxon>Stutzerimonas</taxon>
    </lineage>
</organism>
<dbReference type="Proteomes" id="UP000026923">
    <property type="component" value="Unassembled WGS sequence"/>
</dbReference>
<dbReference type="OrthoDB" id="6925004at2"/>
<reference evidence="1 2" key="1">
    <citation type="journal article" date="2013" name="Genome Announc.">
        <title>Draft Genome of the Nitrogen-Fixing Bacterium Pseudomonas stutzeri Strain KOS6 Isolated from Industrial Hydrocarbon Sludge.</title>
        <authorList>
            <person name="Grigoryeva T.V."/>
            <person name="Laikov A.V."/>
            <person name="Naumova R.P."/>
            <person name="Manolov A.I."/>
            <person name="Larin A.K."/>
            <person name="Karpova I.Y."/>
            <person name="Semashko T.A."/>
            <person name="Alexeev D.G."/>
            <person name="Kostryukova E.S."/>
            <person name="Muller R."/>
            <person name="Govorun V.M."/>
        </authorList>
    </citation>
    <scope>NUCLEOTIDE SEQUENCE [LARGE SCALE GENOMIC DNA]</scope>
    <source>
        <strain evidence="1 2">KOS6</strain>
    </source>
</reference>
<protein>
    <recommendedName>
        <fullName evidence="3">Integrase</fullName>
    </recommendedName>
</protein>
<evidence type="ECO:0008006" key="3">
    <source>
        <dbReference type="Google" id="ProtNLM"/>
    </source>
</evidence>
<sequence length="71" mass="8248">MKTEDTIREHFKHLRGARYAATADYHCNVLYGYLKALRDTGQIETSLYLRMNHAVTKAWTLKTKFTVRTAA</sequence>